<sequence length="112" mass="12773">MRRLRGGYITGFYKISLITKLGGKFRYGQGFYDFDEGSILFTAPNQVVGGSDNYDGNKGYSLIIHPDFLQGYPLARKIKNNGFFSYAINETLHLSEQEKLTLLGIYNFIRKN</sequence>
<dbReference type="RefSeq" id="WP_240315398.1">
    <property type="nucleotide sequence ID" value="NZ_FNAI01000030.1"/>
</dbReference>
<proteinExistence type="predicted"/>
<dbReference type="EMBL" id="FNAI01000030">
    <property type="protein sequence ID" value="SDF78041.1"/>
    <property type="molecule type" value="Genomic_DNA"/>
</dbReference>
<dbReference type="Proteomes" id="UP000199072">
    <property type="component" value="Unassembled WGS sequence"/>
</dbReference>
<keyword evidence="2" id="KW-1185">Reference proteome</keyword>
<organism evidence="1 2">
    <name type="scientific">Mucilaginibacter pineti</name>
    <dbReference type="NCBI Taxonomy" id="1391627"/>
    <lineage>
        <taxon>Bacteria</taxon>
        <taxon>Pseudomonadati</taxon>
        <taxon>Bacteroidota</taxon>
        <taxon>Sphingobacteriia</taxon>
        <taxon>Sphingobacteriales</taxon>
        <taxon>Sphingobacteriaceae</taxon>
        <taxon>Mucilaginibacter</taxon>
    </lineage>
</organism>
<dbReference type="STRING" id="1391627.SAMN05216464_13020"/>
<gene>
    <name evidence="1" type="ORF">SAMN05216464_13020</name>
</gene>
<dbReference type="AlphaFoldDB" id="A0A1G7NVN6"/>
<reference evidence="1 2" key="1">
    <citation type="submission" date="2016-10" db="EMBL/GenBank/DDBJ databases">
        <authorList>
            <person name="de Groot N.N."/>
        </authorList>
    </citation>
    <scope>NUCLEOTIDE SEQUENCE [LARGE SCALE GENOMIC DNA]</scope>
    <source>
        <strain evidence="1 2">47C3B</strain>
    </source>
</reference>
<name>A0A1G7NVN6_9SPHI</name>
<evidence type="ECO:0000313" key="1">
    <source>
        <dbReference type="EMBL" id="SDF78041.1"/>
    </source>
</evidence>
<accession>A0A1G7NVN6</accession>
<evidence type="ECO:0000313" key="2">
    <source>
        <dbReference type="Proteomes" id="UP000199072"/>
    </source>
</evidence>
<protein>
    <submittedName>
        <fullName evidence="1">Uncharacterized protein</fullName>
    </submittedName>
</protein>